<feature type="compositionally biased region" description="Basic and acidic residues" evidence="14">
    <location>
        <begin position="84"/>
        <end position="103"/>
    </location>
</feature>
<evidence type="ECO:0000256" key="5">
    <source>
        <dbReference type="ARBA" id="ARBA00022723"/>
    </source>
</evidence>
<feature type="region of interest" description="Disordered" evidence="14">
    <location>
        <begin position="237"/>
        <end position="269"/>
    </location>
</feature>
<sequence length="1696" mass="183364">MGSLRTRQQTQPQNKSVYIELGSDSSEDTVNKAYYCSMRDRELLLFTPQGTKAEASSDSTKQSNATCEVSEKGITDTNCPQPSRKVENAVKERAAKRQPERHQGGSVSDLRVEPCGTKTRASSLQRANSRLLLTEDRMDVEKAEFRNKSKQPGPRRSQQSRWAKSKGSCANRQTPRTEQEAERIAEPLHEREEQKKQKPPCSEDLRETQDVPWITLNSSIQKVNEWFSRSDEMVTFDDACDRESEPDAEEAGALEDPKDLDDPSGSSVKIDLLASDPLSVATCASERGCPRAVRGGMEDKVFGRTYGRKASLPSLSHTAENRTVRALAAEPPLTQKRPLTSTLKHKRRTTSCLHPEDFIKNAGLAVAENTPGKINQGTKQTEKSRQVTHIPNNGHENETKGGDVQRQKSPSPVQSLEKESASRTRAEPQSSSVSNVGLELKVRLSEAPRDNRLRRKSSARHVPQPSPPDHTNSTSSEEIKGKNSQQVPVRHGRKLPFTGDLEASAGTKEEKPGEQGRKRSRAGEAIPEPRLAPVPSSVTNSSSPDKLTEFVHPSPQKEEIEENPETLQGSGSTRDPKDPVLSGEKCVQTERSAESTSVSLVPDTDCSTQDSVSLLVADSCRRARRVAHQCVAQYVAVTKPEKLLPASKDTGDCAEGFKEPLGREVSCTQGANTEMEDSELDTQYLQNTFQSSKRQSFALFSNPGNTEKGYTTVCAYFESFEKQSPEVTPEYEQPWESQGEEEPKVRHVQAVASTTGAPVLSQNDQPGAGVKCSVTELSRLHPSQVGGNEAEHITADKHGILRNLYLMPSISPVRSLVRSTCKKTCSTSLEEAVGSESILQSTGGHSLSRACAAQEASSGSGNGVGSSTDEVGPSSENIQAQLGRNRGPELDAVLRLGLMQPEASKQSLPVGNCKPPEVQRRGESGVAGRAVCADFSPCRIVDSKEQPVGGSPASQICSETPDGLLGDEDSKEDTSLAEGDIKETSAVFSKGAPRRQLSRSPSPVTHTAFSRSRQRRVRKLESSEEHMSSEDEELPCFQHLIFGKGTETPQSTRPSTVATEHVPKGTEGSLVSLKNGSRDCTHEPALAKVSPEPQQGEDIRCSGSLFSSQCSAPEDSAANTNSQDPFLVLHPRAEQRECPSGSQQVVLSDKDSVSGGGDREADLEEDSHHTGQSARPHLDEAASGSESEANCSDGCSGLSSQSSILTTQQRDTIQDNLLKLQQEMAHLEAVLERHGSPHSGTSASIVLDSCPLEELPTPGCHIAAKGLTAEGSNEYPGSHSPPALSADVYQVSPDCPTSEHEPGAAGASPPKSLVADGRWSTHSEPRGLRDRGCPAPEQLMDAASVEEEELGESGPQRPAAPAHLPSQEPVGTSDPESGNGLFSDNPEPEAPEDGGPGPAPTCGAPASTSALKLSLVQVAPHGSSPAAAQTSNPASGASREGGVSREELVHRRVSMVVSGLTSREWMLAQKFARKYHMRLSGLVTEETTHVVMKTDADLVCERTLKYFLGIAGGKWVVSYFWVTQSMKERRVLDERSFEVRGDVVNGRNHQGPRRARESEDRKIFSGLDVCCFGPFTNMPTDQLEWMLRLCGATVVREPSSLPLGAQGAHPIVVVQPDAWTEDSGFLALEQLRQVPVVTREWVLDSVALHQRQELDAYLVPWGPHGPCCLRPPSALGPQDPEDVLQKWPCPGAVSLP</sequence>
<evidence type="ECO:0000256" key="11">
    <source>
        <dbReference type="ARBA" id="ARBA00023204"/>
    </source>
</evidence>
<reference evidence="16" key="1">
    <citation type="submission" date="2025-08" db="UniProtKB">
        <authorList>
            <consortium name="Ensembl"/>
        </authorList>
    </citation>
    <scope>IDENTIFICATION</scope>
</reference>
<dbReference type="GO" id="GO:0085020">
    <property type="term" value="P:protein K6-linked ubiquitination"/>
    <property type="evidence" value="ECO:0007669"/>
    <property type="project" value="UniProtKB-UniRule"/>
</dbReference>
<dbReference type="GO" id="GO:0007059">
    <property type="term" value="P:chromosome segregation"/>
    <property type="evidence" value="ECO:0007669"/>
    <property type="project" value="Ensembl"/>
</dbReference>
<feature type="region of interest" description="Disordered" evidence="14">
    <location>
        <begin position="369"/>
        <end position="604"/>
    </location>
</feature>
<dbReference type="GO" id="GO:0002039">
    <property type="term" value="F:p53 binding"/>
    <property type="evidence" value="ECO:0007669"/>
    <property type="project" value="Ensembl"/>
</dbReference>
<keyword evidence="5" id="KW-0479">Metal-binding</keyword>
<dbReference type="GO" id="GO:0005737">
    <property type="term" value="C:cytoplasm"/>
    <property type="evidence" value="ECO:0007669"/>
    <property type="project" value="UniProtKB-SubCell"/>
</dbReference>
<keyword evidence="7 13" id="KW-0227">DNA damage</keyword>
<dbReference type="SUPFAM" id="SSF52113">
    <property type="entry name" value="BRCT domain"/>
    <property type="match status" value="2"/>
</dbReference>
<dbReference type="GO" id="GO:2000378">
    <property type="term" value="P:negative regulation of reactive oxygen species metabolic process"/>
    <property type="evidence" value="ECO:0007669"/>
    <property type="project" value="Ensembl"/>
</dbReference>
<dbReference type="GO" id="GO:0030308">
    <property type="term" value="P:negative regulation of cell growth"/>
    <property type="evidence" value="ECO:0007669"/>
    <property type="project" value="Ensembl"/>
</dbReference>
<dbReference type="GO" id="GO:0000724">
    <property type="term" value="P:double-strand break repair via homologous recombination"/>
    <property type="evidence" value="ECO:0007669"/>
    <property type="project" value="Ensembl"/>
</dbReference>
<feature type="compositionally biased region" description="Basic and acidic residues" evidence="14">
    <location>
        <begin position="1019"/>
        <end position="1029"/>
    </location>
</feature>
<dbReference type="PANTHER" id="PTHR13763">
    <property type="entry name" value="BREAST CANCER TYPE 1 SUSCEPTIBILITY PROTEIN BRCA1"/>
    <property type="match status" value="1"/>
</dbReference>
<feature type="region of interest" description="Disordered" evidence="14">
    <location>
        <begin position="1269"/>
        <end position="1406"/>
    </location>
</feature>
<dbReference type="Pfam" id="PF12820">
    <property type="entry name" value="BRCT_assoc"/>
    <property type="match status" value="1"/>
</dbReference>
<dbReference type="GO" id="GO:0003713">
    <property type="term" value="F:transcription coactivator activity"/>
    <property type="evidence" value="ECO:0007669"/>
    <property type="project" value="Ensembl"/>
</dbReference>
<dbReference type="GO" id="GO:0070063">
    <property type="term" value="F:RNA polymerase binding"/>
    <property type="evidence" value="ECO:0007669"/>
    <property type="project" value="Ensembl"/>
</dbReference>
<evidence type="ECO:0000259" key="15">
    <source>
        <dbReference type="PROSITE" id="PS50172"/>
    </source>
</evidence>
<evidence type="ECO:0000256" key="2">
    <source>
        <dbReference type="ARBA" id="ARBA00004496"/>
    </source>
</evidence>
<feature type="domain" description="BRCT" evidence="15">
    <location>
        <begin position="1559"/>
        <end position="1659"/>
    </location>
</feature>
<feature type="compositionally biased region" description="Low complexity" evidence="14">
    <location>
        <begin position="533"/>
        <end position="544"/>
    </location>
</feature>
<dbReference type="GO" id="GO:0000800">
    <property type="term" value="C:lateral element"/>
    <property type="evidence" value="ECO:0007669"/>
    <property type="project" value="Ensembl"/>
</dbReference>
<feature type="compositionally biased region" description="Polar residues" evidence="14">
    <location>
        <begin position="1"/>
        <end position="16"/>
    </location>
</feature>
<feature type="compositionally biased region" description="Polar residues" evidence="14">
    <location>
        <begin position="469"/>
        <end position="487"/>
    </location>
</feature>
<dbReference type="InterPro" id="IPR025994">
    <property type="entry name" value="BRCA1_serine_dom"/>
</dbReference>
<dbReference type="Pfam" id="PF00533">
    <property type="entry name" value="BRCT"/>
    <property type="match status" value="2"/>
</dbReference>
<organism evidence="16 17">
    <name type="scientific">Chinchilla lanigera</name>
    <name type="common">Long-tailed chinchilla</name>
    <name type="synonym">Chinchilla villidera</name>
    <dbReference type="NCBI Taxonomy" id="34839"/>
    <lineage>
        <taxon>Eukaryota</taxon>
        <taxon>Metazoa</taxon>
        <taxon>Chordata</taxon>
        <taxon>Craniata</taxon>
        <taxon>Vertebrata</taxon>
        <taxon>Euteleostomi</taxon>
        <taxon>Mammalia</taxon>
        <taxon>Eutheria</taxon>
        <taxon>Euarchontoglires</taxon>
        <taxon>Glires</taxon>
        <taxon>Rodentia</taxon>
        <taxon>Hystricomorpha</taxon>
        <taxon>Chinchillidae</taxon>
        <taxon>Chinchilla</taxon>
    </lineage>
</organism>
<feature type="region of interest" description="Disordered" evidence="14">
    <location>
        <begin position="850"/>
        <end position="875"/>
    </location>
</feature>
<comment type="catalytic activity">
    <reaction evidence="1 13">
        <text>S-ubiquitinyl-[E2 ubiquitin-conjugating enzyme]-L-cysteine + [acceptor protein]-L-lysine = [E2 ubiquitin-conjugating enzyme]-L-cysteine + N(6)-ubiquitinyl-[acceptor protein]-L-lysine.</text>
        <dbReference type="EC" id="2.3.2.27"/>
    </reaction>
</comment>
<feature type="compositionally biased region" description="Low complexity" evidence="14">
    <location>
        <begin position="1191"/>
        <end position="1207"/>
    </location>
</feature>
<dbReference type="GO" id="GO:0008270">
    <property type="term" value="F:zinc ion binding"/>
    <property type="evidence" value="ECO:0007669"/>
    <property type="project" value="UniProtKB-KW"/>
</dbReference>
<dbReference type="GO" id="GO:0071479">
    <property type="term" value="P:cellular response to ionizing radiation"/>
    <property type="evidence" value="ECO:0007669"/>
    <property type="project" value="Ensembl"/>
</dbReference>
<keyword evidence="8" id="KW-0863">Zinc-finger</keyword>
<keyword evidence="10" id="KW-0862">Zinc</keyword>
<dbReference type="PROSITE" id="PS50172">
    <property type="entry name" value="BRCT"/>
    <property type="match status" value="2"/>
</dbReference>
<feature type="compositionally biased region" description="Polar residues" evidence="14">
    <location>
        <begin position="1426"/>
        <end position="1435"/>
    </location>
</feature>
<dbReference type="GO" id="GO:0042802">
    <property type="term" value="F:identical protein binding"/>
    <property type="evidence" value="ECO:0007669"/>
    <property type="project" value="Ensembl"/>
</dbReference>
<dbReference type="GO" id="GO:0070531">
    <property type="term" value="C:BRCA1-A complex"/>
    <property type="evidence" value="ECO:0007669"/>
    <property type="project" value="Ensembl"/>
</dbReference>
<dbReference type="GO" id="GO:0000976">
    <property type="term" value="F:transcription cis-regulatory region binding"/>
    <property type="evidence" value="ECO:0007669"/>
    <property type="project" value="Ensembl"/>
</dbReference>
<dbReference type="PANTHER" id="PTHR13763:SF0">
    <property type="entry name" value="BREAST CANCER TYPE 1 SUSCEPTIBILITY PROTEIN"/>
    <property type="match status" value="1"/>
</dbReference>
<keyword evidence="11 13" id="KW-0234">DNA repair</keyword>
<dbReference type="GO" id="GO:0045944">
    <property type="term" value="P:positive regulation of transcription by RNA polymerase II"/>
    <property type="evidence" value="ECO:0007669"/>
    <property type="project" value="Ensembl"/>
</dbReference>
<accession>A0A8C2YUW0</accession>
<evidence type="ECO:0000313" key="16">
    <source>
        <dbReference type="Ensembl" id="ENSCLAP00000025064.1"/>
    </source>
</evidence>
<feature type="domain" description="BRCT" evidence="15">
    <location>
        <begin position="1452"/>
        <end position="1539"/>
    </location>
</feature>
<dbReference type="SMART" id="SM00292">
    <property type="entry name" value="BRCT"/>
    <property type="match status" value="2"/>
</dbReference>
<dbReference type="GO" id="GO:1990391">
    <property type="term" value="C:DNA repair complex"/>
    <property type="evidence" value="ECO:0007669"/>
    <property type="project" value="Ensembl"/>
</dbReference>
<feature type="region of interest" description="Disordered" evidence="14">
    <location>
        <begin position="327"/>
        <end position="348"/>
    </location>
</feature>
<dbReference type="GO" id="GO:0061630">
    <property type="term" value="F:ubiquitin protein ligase activity"/>
    <property type="evidence" value="ECO:0007669"/>
    <property type="project" value="UniProtKB-EC"/>
</dbReference>
<dbReference type="GO" id="GO:0051865">
    <property type="term" value="P:protein autoubiquitination"/>
    <property type="evidence" value="ECO:0007669"/>
    <property type="project" value="UniProtKB-UniRule"/>
</dbReference>
<feature type="compositionally biased region" description="Basic and acidic residues" evidence="14">
    <location>
        <begin position="507"/>
        <end position="517"/>
    </location>
</feature>
<feature type="compositionally biased region" description="Basic and acidic residues" evidence="14">
    <location>
        <begin position="1319"/>
        <end position="1332"/>
    </location>
</feature>
<dbReference type="GO" id="GO:0003723">
    <property type="term" value="F:RNA binding"/>
    <property type="evidence" value="ECO:0007669"/>
    <property type="project" value="Ensembl"/>
</dbReference>
<protein>
    <recommendedName>
        <fullName evidence="13">Breast cancer type 1 susceptibility protein homolog</fullName>
        <ecNumber evidence="13">2.3.2.27</ecNumber>
    </recommendedName>
</protein>
<feature type="compositionally biased region" description="Polar residues" evidence="14">
    <location>
        <begin position="1104"/>
        <end position="1124"/>
    </location>
</feature>
<dbReference type="GO" id="GO:0010575">
    <property type="term" value="P:positive regulation of vascular endothelial growth factor production"/>
    <property type="evidence" value="ECO:0007669"/>
    <property type="project" value="Ensembl"/>
</dbReference>
<dbReference type="GO" id="GO:0008630">
    <property type="term" value="P:intrinsic apoptotic signaling pathway in response to DNA damage"/>
    <property type="evidence" value="ECO:0007669"/>
    <property type="project" value="Ensembl"/>
</dbReference>
<dbReference type="EC" id="2.3.2.27" evidence="13"/>
<feature type="compositionally biased region" description="Basic and acidic residues" evidence="14">
    <location>
        <begin position="1148"/>
        <end position="1160"/>
    </location>
</feature>
<keyword evidence="4" id="KW-0808">Transferase</keyword>
<evidence type="ECO:0000256" key="4">
    <source>
        <dbReference type="ARBA" id="ARBA00022679"/>
    </source>
</evidence>
<feature type="compositionally biased region" description="Polar residues" evidence="14">
    <location>
        <begin position="119"/>
        <end position="128"/>
    </location>
</feature>
<keyword evidence="13" id="KW-0238">DNA-binding</keyword>
<feature type="compositionally biased region" description="Polar residues" evidence="14">
    <location>
        <begin position="156"/>
        <end position="174"/>
    </location>
</feature>
<dbReference type="GO" id="GO:0045892">
    <property type="term" value="P:negative regulation of DNA-templated transcription"/>
    <property type="evidence" value="ECO:0007669"/>
    <property type="project" value="Ensembl"/>
</dbReference>
<dbReference type="GO" id="GO:1990904">
    <property type="term" value="C:ribonucleoprotein complex"/>
    <property type="evidence" value="ECO:0007669"/>
    <property type="project" value="Ensembl"/>
</dbReference>
<dbReference type="GO" id="GO:0016604">
    <property type="term" value="C:nuclear body"/>
    <property type="evidence" value="ECO:0007669"/>
    <property type="project" value="Ensembl"/>
</dbReference>
<evidence type="ECO:0000256" key="3">
    <source>
        <dbReference type="ARBA" id="ARBA00022490"/>
    </source>
</evidence>
<dbReference type="GO" id="GO:0033147">
    <property type="term" value="P:negative regulation of intracellular estrogen receptor signaling pathway"/>
    <property type="evidence" value="ECO:0007669"/>
    <property type="project" value="Ensembl"/>
</dbReference>
<keyword evidence="6" id="KW-0677">Repeat</keyword>
<dbReference type="InterPro" id="IPR036420">
    <property type="entry name" value="BRCT_dom_sf"/>
</dbReference>
<dbReference type="InterPro" id="IPR031099">
    <property type="entry name" value="BRCA1-associated"/>
</dbReference>
<feature type="compositionally biased region" description="Basic and acidic residues" evidence="14">
    <location>
        <begin position="133"/>
        <end position="147"/>
    </location>
</feature>
<evidence type="ECO:0000256" key="8">
    <source>
        <dbReference type="ARBA" id="ARBA00022771"/>
    </source>
</evidence>
<name>A0A8C2YUW0_CHILA</name>
<feature type="compositionally biased region" description="Polar residues" evidence="14">
    <location>
        <begin position="1047"/>
        <end position="1058"/>
    </location>
</feature>
<dbReference type="GO" id="GO:0007095">
    <property type="term" value="P:mitotic G2 DNA damage checkpoint signaling"/>
    <property type="evidence" value="ECO:0007669"/>
    <property type="project" value="Ensembl"/>
</dbReference>
<dbReference type="GO" id="GO:0071681">
    <property type="term" value="P:cellular response to indole-3-methanol"/>
    <property type="evidence" value="ECO:0007669"/>
    <property type="project" value="Ensembl"/>
</dbReference>
<dbReference type="InterPro" id="IPR001357">
    <property type="entry name" value="BRCT_dom"/>
</dbReference>
<feature type="compositionally biased region" description="Polar residues" evidence="14">
    <location>
        <begin position="594"/>
        <end position="604"/>
    </location>
</feature>
<evidence type="ECO:0000256" key="10">
    <source>
        <dbReference type="ARBA" id="ARBA00022833"/>
    </source>
</evidence>
<dbReference type="GO" id="GO:0071356">
    <property type="term" value="P:cellular response to tumor necrosis factor"/>
    <property type="evidence" value="ECO:0007669"/>
    <property type="project" value="Ensembl"/>
</dbReference>
<evidence type="ECO:0000313" key="17">
    <source>
        <dbReference type="Proteomes" id="UP000694398"/>
    </source>
</evidence>
<feature type="compositionally biased region" description="Basic and acidic residues" evidence="14">
    <location>
        <begin position="416"/>
        <end position="426"/>
    </location>
</feature>
<proteinExistence type="predicted"/>
<reference evidence="16" key="2">
    <citation type="submission" date="2025-09" db="UniProtKB">
        <authorList>
            <consortium name="Ensembl"/>
        </authorList>
    </citation>
    <scope>IDENTIFICATION</scope>
</reference>
<dbReference type="GO" id="GO:0005886">
    <property type="term" value="C:plasma membrane"/>
    <property type="evidence" value="ECO:0007669"/>
    <property type="project" value="Ensembl"/>
</dbReference>
<dbReference type="GO" id="GO:0006301">
    <property type="term" value="P:DNA damage tolerance"/>
    <property type="evidence" value="ECO:0007669"/>
    <property type="project" value="Ensembl"/>
</dbReference>
<evidence type="ECO:0000256" key="9">
    <source>
        <dbReference type="ARBA" id="ARBA00022786"/>
    </source>
</evidence>
<dbReference type="FunFam" id="3.40.50.10190:FF:000006">
    <property type="entry name" value="Breast cancer type 1 susceptibility protein homolog"/>
    <property type="match status" value="1"/>
</dbReference>
<feature type="compositionally biased region" description="Polar residues" evidence="14">
    <location>
        <begin position="49"/>
        <end position="67"/>
    </location>
</feature>
<dbReference type="GO" id="GO:0043009">
    <property type="term" value="P:chordate embryonic development"/>
    <property type="evidence" value="ECO:0007669"/>
    <property type="project" value="TreeGrafter"/>
</dbReference>
<feature type="region of interest" description="Disordered" evidence="14">
    <location>
        <begin position="943"/>
        <end position="1207"/>
    </location>
</feature>
<dbReference type="GO" id="GO:1902042">
    <property type="term" value="P:negative regulation of extrinsic apoptotic signaling pathway via death domain receptors"/>
    <property type="evidence" value="ECO:0007669"/>
    <property type="project" value="Ensembl"/>
</dbReference>
<keyword evidence="17" id="KW-1185">Reference proteome</keyword>
<keyword evidence="3" id="KW-0963">Cytoplasm</keyword>
<dbReference type="GeneTree" id="ENSGT00440000034289"/>
<keyword evidence="13" id="KW-0131">Cell cycle</keyword>
<feature type="compositionally biased region" description="Basic and acidic residues" evidence="14">
    <location>
        <begin position="440"/>
        <end position="451"/>
    </location>
</feature>
<feature type="region of interest" description="Disordered" evidence="14">
    <location>
        <begin position="1"/>
        <end position="25"/>
    </location>
</feature>
<evidence type="ECO:0000256" key="14">
    <source>
        <dbReference type="SAM" id="MobiDB-lite"/>
    </source>
</evidence>
<evidence type="ECO:0000256" key="1">
    <source>
        <dbReference type="ARBA" id="ARBA00000900"/>
    </source>
</evidence>
<dbReference type="GO" id="GO:0070532">
    <property type="term" value="C:BRCA1-B complex"/>
    <property type="evidence" value="ECO:0007669"/>
    <property type="project" value="Ensembl"/>
</dbReference>
<dbReference type="GO" id="GO:0045717">
    <property type="term" value="P:negative regulation of fatty acid biosynthetic process"/>
    <property type="evidence" value="ECO:0007669"/>
    <property type="project" value="Ensembl"/>
</dbReference>
<evidence type="ECO:0000256" key="12">
    <source>
        <dbReference type="ARBA" id="ARBA00023242"/>
    </source>
</evidence>
<dbReference type="GO" id="GO:0070533">
    <property type="term" value="C:BRCA1-C complex"/>
    <property type="evidence" value="ECO:0007669"/>
    <property type="project" value="Ensembl"/>
</dbReference>
<comment type="function">
    <text evidence="13">E3 ubiquitin-protein ligase that specifically mediates the formation of 'Lys-6'-linked polyubiquitin chains and plays a central role in DNA repair by facilitating cellular responses to DNA damage. It is unclear whether it also mediates the formation of other types of polyubiquitin chains. The BRCA1-BARD1 heterodimer coordinates a diverse range of cellular pathways such as DNA damage repair, ubiquitination and transcriptional regulation to maintain genomic stability. Regulates centrosomal microtubule nucleation. Required for appropriate cell cycle arrests after ionizing irradiation in both the S-phase and the G2 phase of the cell cycle. Required for FANCD2 targeting to sites of DNA damage. Inhibits lipid synthesis by binding to inactive phosphorylated ACACA and preventing its dephosphorylation. Contributes to homologous recombination repair (HRR) via its direct interaction with PALB2, fine-tunes recombinational repair partly through its modulatory role in the PALB2-dependent loading of BRCA2-RAD51 repair machinery at DNA breaks. Component of the BRCA1-RBBP8 complex which regulates CHEK1 activation and controls cell cycle G2/M checkpoints on DNA damage via BRCA1-mediated ubiquitination of RBBP8. Acts as a transcriptional activator.</text>
</comment>
<feature type="compositionally biased region" description="Basic and acidic residues" evidence="14">
    <location>
        <begin position="175"/>
        <end position="209"/>
    </location>
</feature>
<comment type="subunit">
    <text evidence="13">Heterodimer with BARD1. Part of the BRCA1-associated genome surveillance complex (BASC), which contains BRCA1, MSH2, MSH6, MLH1, ATM, BLM, PMS2 and the MRE11-RAD50-NBN protein (MRN) complex. This association could be a dynamic process changing throughout the cell cycle and within subnuclear domains. Component of the BRCA1-A complex, at least composed of BRCA1, BARD1, UIMC1/RAP80, ABRAXAS1, BRCC3/BRCC36, BABAM2 and BABAM1/NBA1. Interacts (via the BRCT domains) with ABRAXAS1 (phosphorylated form); this is important for recruitment to sites of DNA damage. Can form a heterotetramer with two molecules of ABRAXAS1 (phosphorylated form). Component of the BRCA1-RBBP8 complex. Interacts (via the BRCT domains) with RBBP8 ('Ser-327' phosphorylated form); the interaction ubiquitinates RBBP8, regulates CHEK1 activation, and involves RBBP8 in BRCA1-dependent G2/M checkpoint control on DNA damage. Associates with RNA polymerase II holoenzyme. Interacts with SMC1A, NELFB, DCLRE1C, CLSPN. CHEK1, CHEK2, BAP1, BRCC3, UBXN1 and PCLAF. Interacts (via BRCT domains) with BRIP1 (phosphorylated form). Interacts with FANCD2 (ubiquitinated form). Interacts with H2AX (phosphorylated on 'Ser-140'). Interacts (via the BRCT domains) with ACACA (phosphorylated form); the interaction prevents dephosphorylation of ACACA. Part of a BRCA complex containing BRCA1, BRCA2 and PALB2. Interacts directly with PALB2; the interaction is essential for its function in HRR. Interacts directly with BRCA2; the interaction occurs only in the presence of PALB2 which serves as the bridging protein. Interacts (via the BRCT domains) with LMO4; the interaction represses the transcriptional activity of BRCA1. Interacts (via the BRCT domains) with CCAR2 (via N-terminus); the interaction represses the transcriptional activator activity of BRCA1. Interacts with EXD2. Interacts (via C-terminus) with DHX9; this interaction is direct and links BRCA1 to the RNA polymerase II holoenzyme.</text>
</comment>
<feature type="region of interest" description="Disordered" evidence="14">
    <location>
        <begin position="1419"/>
        <end position="1446"/>
    </location>
</feature>
<feature type="region of interest" description="Disordered" evidence="14">
    <location>
        <begin position="49"/>
        <end position="212"/>
    </location>
</feature>
<dbReference type="FunFam" id="3.40.50.10190:FF:000025">
    <property type="entry name" value="Breast cancer type 1 susceptibility protein homolog"/>
    <property type="match status" value="1"/>
</dbReference>
<dbReference type="PIRSF" id="PIRSF001734">
    <property type="entry name" value="BRCA1"/>
    <property type="match status" value="1"/>
</dbReference>
<dbReference type="GO" id="GO:0045739">
    <property type="term" value="P:positive regulation of DNA repair"/>
    <property type="evidence" value="ECO:0007669"/>
    <property type="project" value="Ensembl"/>
</dbReference>
<evidence type="ECO:0000256" key="13">
    <source>
        <dbReference type="PIRNR" id="PIRNR001734"/>
    </source>
</evidence>
<keyword evidence="12 13" id="KW-0539">Nucleus</keyword>
<dbReference type="CDD" id="cd17721">
    <property type="entry name" value="BRCT_BRCA1_rpt2"/>
    <property type="match status" value="1"/>
</dbReference>
<dbReference type="Proteomes" id="UP000694398">
    <property type="component" value="Unassembled WGS sequence"/>
</dbReference>
<dbReference type="InterPro" id="IPR011364">
    <property type="entry name" value="BRCA1"/>
</dbReference>
<dbReference type="GO" id="GO:0031625">
    <property type="term" value="F:ubiquitin protein ligase binding"/>
    <property type="evidence" value="ECO:0007669"/>
    <property type="project" value="Ensembl"/>
</dbReference>
<dbReference type="Gene3D" id="3.40.50.10190">
    <property type="entry name" value="BRCT domain"/>
    <property type="match status" value="2"/>
</dbReference>
<dbReference type="GO" id="GO:0031436">
    <property type="term" value="C:BRCA1-BARD1 complex"/>
    <property type="evidence" value="ECO:0007669"/>
    <property type="project" value="UniProtKB-UniRule"/>
</dbReference>
<dbReference type="GO" id="GO:0045766">
    <property type="term" value="P:positive regulation of angiogenesis"/>
    <property type="evidence" value="ECO:0007669"/>
    <property type="project" value="Ensembl"/>
</dbReference>
<gene>
    <name evidence="16" type="primary">BRCA1</name>
    <name evidence="16" type="synonym">Brca1</name>
</gene>
<keyword evidence="9 13" id="KW-0833">Ubl conjugation pathway</keyword>
<keyword evidence="13" id="KW-0233">DNA recombination</keyword>
<feature type="compositionally biased region" description="Basic and acidic residues" evidence="14">
    <location>
        <begin position="395"/>
        <end position="406"/>
    </location>
</feature>
<dbReference type="PRINTS" id="PR00493">
    <property type="entry name" value="BRSTCANCERI"/>
</dbReference>
<dbReference type="Ensembl" id="ENSCLAT00000025308.1">
    <property type="protein sequence ID" value="ENSCLAP00000025064.1"/>
    <property type="gene ID" value="ENSCLAG00000017210.1"/>
</dbReference>
<feature type="compositionally biased region" description="Polar residues" evidence="14">
    <location>
        <begin position="998"/>
        <end position="1011"/>
    </location>
</feature>
<keyword evidence="13" id="KW-0158">Chromosome</keyword>
<dbReference type="GO" id="GO:0044027">
    <property type="term" value="P:negative regulation of gene expression via chromosomal CpG island methylation"/>
    <property type="evidence" value="ECO:0007669"/>
    <property type="project" value="Ensembl"/>
</dbReference>
<comment type="subcellular location">
    <subcellularLocation>
        <location evidence="2">Cytoplasm</location>
    </subcellularLocation>
    <subcellularLocation>
        <location evidence="13">Nucleus</location>
    </subcellularLocation>
    <subcellularLocation>
        <location evidence="13">Chromosome</location>
    </subcellularLocation>
    <text evidence="13">Localizes at sites of DNA damage at double-strand breaks (DSBs); recruitment to DNA damage sites is mediated by the BRCA1-A complex.</text>
</comment>
<evidence type="ECO:0000256" key="6">
    <source>
        <dbReference type="ARBA" id="ARBA00022737"/>
    </source>
</evidence>
<evidence type="ECO:0000256" key="7">
    <source>
        <dbReference type="ARBA" id="ARBA00022763"/>
    </source>
</evidence>